<feature type="transmembrane region" description="Helical" evidence="2">
    <location>
        <begin position="142"/>
        <end position="161"/>
    </location>
</feature>
<feature type="compositionally biased region" description="Basic residues" evidence="1">
    <location>
        <begin position="210"/>
        <end position="219"/>
    </location>
</feature>
<accession>A0AAJ0BKV5</accession>
<name>A0AAJ0BKV5_9PEZI</name>
<keyword evidence="2" id="KW-0812">Transmembrane</keyword>
<evidence type="ECO:0000313" key="4">
    <source>
        <dbReference type="Proteomes" id="UP001239445"/>
    </source>
</evidence>
<evidence type="ECO:0000256" key="1">
    <source>
        <dbReference type="SAM" id="MobiDB-lite"/>
    </source>
</evidence>
<reference evidence="3" key="1">
    <citation type="submission" date="2023-06" db="EMBL/GenBank/DDBJ databases">
        <title>Genome-scale phylogeny and comparative genomics of the fungal order Sordariales.</title>
        <authorList>
            <consortium name="Lawrence Berkeley National Laboratory"/>
            <person name="Hensen N."/>
            <person name="Bonometti L."/>
            <person name="Westerberg I."/>
            <person name="Brannstrom I.O."/>
            <person name="Guillou S."/>
            <person name="Cros-Aarteil S."/>
            <person name="Calhoun S."/>
            <person name="Haridas S."/>
            <person name="Kuo A."/>
            <person name="Mondo S."/>
            <person name="Pangilinan J."/>
            <person name="Riley R."/>
            <person name="Labutti K."/>
            <person name="Andreopoulos B."/>
            <person name="Lipzen A."/>
            <person name="Chen C."/>
            <person name="Yanf M."/>
            <person name="Daum C."/>
            <person name="Ng V."/>
            <person name="Clum A."/>
            <person name="Steindorff A."/>
            <person name="Ohm R."/>
            <person name="Martin F."/>
            <person name="Silar P."/>
            <person name="Natvig D."/>
            <person name="Lalanne C."/>
            <person name="Gautier V."/>
            <person name="Ament-Velasquez S.L."/>
            <person name="Kruys A."/>
            <person name="Hutchinson M.I."/>
            <person name="Powell A.J."/>
            <person name="Barry K."/>
            <person name="Miller A.N."/>
            <person name="Grigoriev I.V."/>
            <person name="Debuchy R."/>
            <person name="Gladieux P."/>
            <person name="Thoren M.H."/>
            <person name="Johannesson H."/>
        </authorList>
    </citation>
    <scope>NUCLEOTIDE SEQUENCE</scope>
    <source>
        <strain evidence="3">PSN4</strain>
    </source>
</reference>
<feature type="compositionally biased region" description="Low complexity" evidence="1">
    <location>
        <begin position="351"/>
        <end position="362"/>
    </location>
</feature>
<organism evidence="3 4">
    <name type="scientific">Echria macrotheca</name>
    <dbReference type="NCBI Taxonomy" id="438768"/>
    <lineage>
        <taxon>Eukaryota</taxon>
        <taxon>Fungi</taxon>
        <taxon>Dikarya</taxon>
        <taxon>Ascomycota</taxon>
        <taxon>Pezizomycotina</taxon>
        <taxon>Sordariomycetes</taxon>
        <taxon>Sordariomycetidae</taxon>
        <taxon>Sordariales</taxon>
        <taxon>Schizotheciaceae</taxon>
        <taxon>Echria</taxon>
    </lineage>
</organism>
<gene>
    <name evidence="3" type="ORF">QBC47DRAFT_150104</name>
</gene>
<evidence type="ECO:0000256" key="2">
    <source>
        <dbReference type="SAM" id="Phobius"/>
    </source>
</evidence>
<keyword evidence="2" id="KW-1133">Transmembrane helix</keyword>
<comment type="caution">
    <text evidence="3">The sequence shown here is derived from an EMBL/GenBank/DDBJ whole genome shotgun (WGS) entry which is preliminary data.</text>
</comment>
<keyword evidence="2" id="KW-0472">Membrane</keyword>
<feature type="region of interest" description="Disordered" evidence="1">
    <location>
        <begin position="351"/>
        <end position="376"/>
    </location>
</feature>
<feature type="transmembrane region" description="Helical" evidence="2">
    <location>
        <begin position="290"/>
        <end position="308"/>
    </location>
</feature>
<dbReference type="AlphaFoldDB" id="A0AAJ0BKV5"/>
<dbReference type="Proteomes" id="UP001239445">
    <property type="component" value="Unassembled WGS sequence"/>
</dbReference>
<feature type="compositionally biased region" description="Low complexity" evidence="1">
    <location>
        <begin position="198"/>
        <end position="209"/>
    </location>
</feature>
<sequence>MLQFPDWKTHPIPGVSLSAGGLLALADLSTVAQRTAITGGSTWLDSLLLAPGLHYQQAADELARRSAGTAHILSAVGEVRDGEPVTFTINNAATANYIQQIARPGETVVLDVGYRLRRSPSGLHATIWTVNDIPDLGWVSHVLYLISPILTITALVFVILLQDWWTLSSLLALMLSRLLNIFIIKQRTATVSPPPTSPDDTSGSSTPSPNHHHSHSPNHHRLGARLMEAIVSLGDGQSSAVKLRGTPEDLRAVTTDTWLRRKTAFEGYLEAAAKLIVFLVAAVSGNMTQAGAVTMMALLLTTAGLLGLSNQNAKAFRVNGRTATPFTGGSGEGIGGKKAVVVDGGRVLPAADGGTTTDGGADLAEKGMGQAGAEGM</sequence>
<evidence type="ECO:0000313" key="3">
    <source>
        <dbReference type="EMBL" id="KAK1758722.1"/>
    </source>
</evidence>
<keyword evidence="4" id="KW-1185">Reference proteome</keyword>
<feature type="transmembrane region" description="Helical" evidence="2">
    <location>
        <begin position="167"/>
        <end position="184"/>
    </location>
</feature>
<protein>
    <submittedName>
        <fullName evidence="3">Uncharacterized protein</fullName>
    </submittedName>
</protein>
<feature type="region of interest" description="Disordered" evidence="1">
    <location>
        <begin position="190"/>
        <end position="219"/>
    </location>
</feature>
<feature type="transmembrane region" description="Helical" evidence="2">
    <location>
        <begin position="267"/>
        <end position="284"/>
    </location>
</feature>
<proteinExistence type="predicted"/>
<dbReference type="EMBL" id="MU839829">
    <property type="protein sequence ID" value="KAK1758722.1"/>
    <property type="molecule type" value="Genomic_DNA"/>
</dbReference>